<dbReference type="Proteomes" id="UP000177480">
    <property type="component" value="Unassembled WGS sequence"/>
</dbReference>
<dbReference type="InterPro" id="IPR029063">
    <property type="entry name" value="SAM-dependent_MTases_sf"/>
</dbReference>
<proteinExistence type="predicted"/>
<protein>
    <recommendedName>
        <fullName evidence="3">Methyltransferase domain-containing protein</fullName>
    </recommendedName>
</protein>
<gene>
    <name evidence="1" type="ORF">A2719_03820</name>
</gene>
<evidence type="ECO:0000313" key="1">
    <source>
        <dbReference type="EMBL" id="OGZ44058.1"/>
    </source>
</evidence>
<reference evidence="1 2" key="1">
    <citation type="journal article" date="2016" name="Nat. Commun.">
        <title>Thousands of microbial genomes shed light on interconnected biogeochemical processes in an aquifer system.</title>
        <authorList>
            <person name="Anantharaman K."/>
            <person name="Brown C.T."/>
            <person name="Hug L.A."/>
            <person name="Sharon I."/>
            <person name="Castelle C.J."/>
            <person name="Probst A.J."/>
            <person name="Thomas B.C."/>
            <person name="Singh A."/>
            <person name="Wilkins M.J."/>
            <person name="Karaoz U."/>
            <person name="Brodie E.L."/>
            <person name="Williams K.H."/>
            <person name="Hubbard S.S."/>
            <person name="Banfield J.F."/>
        </authorList>
    </citation>
    <scope>NUCLEOTIDE SEQUENCE [LARGE SCALE GENOMIC DNA]</scope>
</reference>
<evidence type="ECO:0008006" key="3">
    <source>
        <dbReference type="Google" id="ProtNLM"/>
    </source>
</evidence>
<dbReference type="CDD" id="cd02440">
    <property type="entry name" value="AdoMet_MTases"/>
    <property type="match status" value="1"/>
</dbReference>
<evidence type="ECO:0000313" key="2">
    <source>
        <dbReference type="Proteomes" id="UP000177480"/>
    </source>
</evidence>
<dbReference type="AlphaFoldDB" id="A0A1G2G2N8"/>
<sequence length="202" mass="23344">MNLRLTYNRIAKDWMQDHEEDIWWIGGIDKYLSFLKSNSLILDIGCGAAIKSKYLIKKGFRVIGIDFSEEMIALAKEQASAGHFFVKDIKQPLDLEKIFDGVLAHAVLLHIPKKEVPDVLKNIIAPLKPDGYFCVAVKEQKPGNFDEELLKENDYGYEYERFFSYYTLEEMENYVINVGLHIVYKNITTSGKTNWIQIIAKK</sequence>
<accession>A0A1G2G2N8</accession>
<dbReference type="EMBL" id="MHNK01000010">
    <property type="protein sequence ID" value="OGZ44058.1"/>
    <property type="molecule type" value="Genomic_DNA"/>
</dbReference>
<dbReference type="STRING" id="1802114.A2719_03820"/>
<name>A0A1G2G2N8_9BACT</name>
<dbReference type="PANTHER" id="PTHR43861">
    <property type="entry name" value="TRANS-ACONITATE 2-METHYLTRANSFERASE-RELATED"/>
    <property type="match status" value="1"/>
</dbReference>
<comment type="caution">
    <text evidence="1">The sequence shown here is derived from an EMBL/GenBank/DDBJ whole genome shotgun (WGS) entry which is preliminary data.</text>
</comment>
<organism evidence="1 2">
    <name type="scientific">Candidatus Ryanbacteria bacterium RIFCSPHIGHO2_01_FULL_45_22</name>
    <dbReference type="NCBI Taxonomy" id="1802114"/>
    <lineage>
        <taxon>Bacteria</taxon>
        <taxon>Candidatus Ryaniibacteriota</taxon>
    </lineage>
</organism>
<dbReference type="Pfam" id="PF13489">
    <property type="entry name" value="Methyltransf_23"/>
    <property type="match status" value="1"/>
</dbReference>
<dbReference type="Gene3D" id="3.40.50.150">
    <property type="entry name" value="Vaccinia Virus protein VP39"/>
    <property type="match status" value="1"/>
</dbReference>
<dbReference type="SUPFAM" id="SSF53335">
    <property type="entry name" value="S-adenosyl-L-methionine-dependent methyltransferases"/>
    <property type="match status" value="1"/>
</dbReference>